<keyword evidence="2" id="KW-0285">Flavoprotein</keyword>
<evidence type="ECO:0000256" key="1">
    <source>
        <dbReference type="ARBA" id="ARBA00001974"/>
    </source>
</evidence>
<dbReference type="PANTHER" id="PTHR43004:SF19">
    <property type="entry name" value="BINDING MONOOXYGENASE, PUTATIVE (JCVI)-RELATED"/>
    <property type="match status" value="1"/>
</dbReference>
<keyword evidence="5" id="KW-0503">Monooxygenase</keyword>
<dbReference type="InterPro" id="IPR050641">
    <property type="entry name" value="RIFMO-like"/>
</dbReference>
<dbReference type="EMBL" id="LR134190">
    <property type="protein sequence ID" value="VEB59548.1"/>
    <property type="molecule type" value="Genomic_DNA"/>
</dbReference>
<keyword evidence="3" id="KW-0274">FAD</keyword>
<evidence type="ECO:0000313" key="5">
    <source>
        <dbReference type="EMBL" id="VEB59548.1"/>
    </source>
</evidence>
<accession>A0A447U3E5</accession>
<gene>
    <name evidence="5" type="ORF">NCTC6754_05978</name>
</gene>
<name>A0A447U3E5_SALET</name>
<comment type="cofactor">
    <cofactor evidence="1">
        <name>FAD</name>
        <dbReference type="ChEBI" id="CHEBI:57692"/>
    </cofactor>
</comment>
<dbReference type="Gene3D" id="3.50.50.60">
    <property type="entry name" value="FAD/NAD(P)-binding domain"/>
    <property type="match status" value="1"/>
</dbReference>
<protein>
    <submittedName>
        <fullName evidence="5">Monooxygenase</fullName>
    </submittedName>
</protein>
<dbReference type="SUPFAM" id="SSF51905">
    <property type="entry name" value="FAD/NAD(P)-binding domain"/>
    <property type="match status" value="1"/>
</dbReference>
<evidence type="ECO:0000313" key="6">
    <source>
        <dbReference type="Proteomes" id="UP000269208"/>
    </source>
</evidence>
<dbReference type="InterPro" id="IPR002938">
    <property type="entry name" value="FAD-bd"/>
</dbReference>
<evidence type="ECO:0000256" key="2">
    <source>
        <dbReference type="ARBA" id="ARBA00022630"/>
    </source>
</evidence>
<evidence type="ECO:0000256" key="3">
    <source>
        <dbReference type="ARBA" id="ARBA00022827"/>
    </source>
</evidence>
<dbReference type="InterPro" id="IPR036188">
    <property type="entry name" value="FAD/NAD-bd_sf"/>
</dbReference>
<proteinExistence type="predicted"/>
<dbReference type="GO" id="GO:0071949">
    <property type="term" value="F:FAD binding"/>
    <property type="evidence" value="ECO:0007669"/>
    <property type="project" value="InterPro"/>
</dbReference>
<sequence length="193" mass="22056">MTRYTTTDVLICGAGVTGLTLAIELARHGVSFRLIEKRTTPFIGSRGKGIQPRTQEIFEDLGILNKVVAAGGLYPRLRTYRHDGSYVDSDIAHHTKPTHAEPYHLPLMVPQNVTETIMREQLKAWGHRVEFRLRVTTFCANPTHSHRVCCRAGWRRGHHRALFDRCGWRRKLCQKKIRRQLPRSYVGNPCACG</sequence>
<dbReference type="AlphaFoldDB" id="A0A447U3E5"/>
<feature type="domain" description="FAD-binding" evidence="4">
    <location>
        <begin position="7"/>
        <end position="144"/>
    </location>
</feature>
<reference evidence="5 6" key="1">
    <citation type="submission" date="2018-12" db="EMBL/GenBank/DDBJ databases">
        <authorList>
            <consortium name="Pathogen Informatics"/>
        </authorList>
    </citation>
    <scope>NUCLEOTIDE SEQUENCE [LARGE SCALE GENOMIC DNA]</scope>
    <source>
        <strain evidence="5 6">NCTC6754</strain>
    </source>
</reference>
<keyword evidence="5" id="KW-0560">Oxidoreductase</keyword>
<dbReference type="PANTHER" id="PTHR43004">
    <property type="entry name" value="TRK SYSTEM POTASSIUM UPTAKE PROTEIN"/>
    <property type="match status" value="1"/>
</dbReference>
<dbReference type="Pfam" id="PF01494">
    <property type="entry name" value="FAD_binding_3"/>
    <property type="match status" value="1"/>
</dbReference>
<dbReference type="Proteomes" id="UP000269208">
    <property type="component" value="Chromosome"/>
</dbReference>
<evidence type="ECO:0000259" key="4">
    <source>
        <dbReference type="Pfam" id="PF01494"/>
    </source>
</evidence>
<organism evidence="5 6">
    <name type="scientific">Salmonella enterica I</name>
    <dbReference type="NCBI Taxonomy" id="59201"/>
    <lineage>
        <taxon>Bacteria</taxon>
        <taxon>Pseudomonadati</taxon>
        <taxon>Pseudomonadota</taxon>
        <taxon>Gammaproteobacteria</taxon>
        <taxon>Enterobacterales</taxon>
        <taxon>Enterobacteriaceae</taxon>
        <taxon>Salmonella</taxon>
    </lineage>
</organism>
<dbReference type="GO" id="GO:0016709">
    <property type="term" value="F:oxidoreductase activity, acting on paired donors, with incorporation or reduction of molecular oxygen, NAD(P)H as one donor, and incorporation of one atom of oxygen"/>
    <property type="evidence" value="ECO:0007669"/>
    <property type="project" value="UniProtKB-ARBA"/>
</dbReference>